<name>A0ABW9L208_9MYCO</name>
<dbReference type="SUPFAM" id="SSF48498">
    <property type="entry name" value="Tetracyclin repressor-like, C-terminal domain"/>
    <property type="match status" value="1"/>
</dbReference>
<organism evidence="1 2">
    <name type="scientific">Mycolicibacterium nivoides</name>
    <dbReference type="NCBI Taxonomy" id="2487344"/>
    <lineage>
        <taxon>Bacteria</taxon>
        <taxon>Bacillati</taxon>
        <taxon>Actinomycetota</taxon>
        <taxon>Actinomycetes</taxon>
        <taxon>Mycobacteriales</taxon>
        <taxon>Mycobacteriaceae</taxon>
        <taxon>Mycolicibacterium</taxon>
    </lineage>
</organism>
<dbReference type="Proteomes" id="UP001635816">
    <property type="component" value="Unassembled WGS sequence"/>
</dbReference>
<reference evidence="1 2" key="1">
    <citation type="submission" date="2024-12" db="EMBL/GenBank/DDBJ databases">
        <title>The coexistence of Mycolicibacterium septicum and Mycolicibacterium nivoides in clinical samples.</title>
        <authorList>
            <person name="Wang C."/>
            <person name="Feng Y."/>
            <person name="Zong Z."/>
        </authorList>
    </citation>
    <scope>NUCLEOTIDE SEQUENCE [LARGE SCALE GENOMIC DNA]</scope>
    <source>
        <strain evidence="1 2">120309</strain>
    </source>
</reference>
<dbReference type="Gene3D" id="1.10.357.10">
    <property type="entry name" value="Tetracycline Repressor, domain 2"/>
    <property type="match status" value="1"/>
</dbReference>
<comment type="caution">
    <text evidence="1">The sequence shown here is derived from an EMBL/GenBank/DDBJ whole genome shotgun (WGS) entry which is preliminary data.</text>
</comment>
<evidence type="ECO:0000313" key="1">
    <source>
        <dbReference type="EMBL" id="MFN6541983.1"/>
    </source>
</evidence>
<dbReference type="EMBL" id="JBKBDD010000001">
    <property type="protein sequence ID" value="MFN6541983.1"/>
    <property type="molecule type" value="Genomic_DNA"/>
</dbReference>
<evidence type="ECO:0008006" key="3">
    <source>
        <dbReference type="Google" id="ProtNLM"/>
    </source>
</evidence>
<keyword evidence="2" id="KW-1185">Reference proteome</keyword>
<dbReference type="RefSeq" id="WP_409542505.1">
    <property type="nucleotide sequence ID" value="NZ_JBKBDD010000001.1"/>
</dbReference>
<evidence type="ECO:0000313" key="2">
    <source>
        <dbReference type="Proteomes" id="UP001635816"/>
    </source>
</evidence>
<accession>A0ABW9L208</accession>
<protein>
    <recommendedName>
        <fullName evidence="3">Tetracyclin repressor-like C-terminal domain-containing protein</fullName>
    </recommendedName>
</protein>
<sequence length="107" mass="11326">MAAAIGPVAEGGLGFLPGGAEYVRFTLENRGFYEILFQPYLCHQSDLIGTQGPETVTDADVASLVIAGWSMSHGLATLQATDNLADRPAGDILHGVRLLASLLKNRD</sequence>
<proteinExistence type="predicted"/>
<dbReference type="InterPro" id="IPR036271">
    <property type="entry name" value="Tet_transcr_reg_TetR-rel_C_sf"/>
</dbReference>
<gene>
    <name evidence="1" type="ORF">ACK4CT_02210</name>
</gene>